<reference evidence="1" key="1">
    <citation type="journal article" date="2007" name="Science">
        <title>Draft genome of the filarial nematode parasite Brugia malayi.</title>
        <authorList>
            <person name="Ghedin E."/>
            <person name="Wang S."/>
            <person name="Spiro D."/>
            <person name="Caler E."/>
            <person name="Zhao Q."/>
            <person name="Crabtree J."/>
            <person name="Allen J.E."/>
            <person name="Delcher A.L."/>
            <person name="Guiliano D.B."/>
            <person name="Miranda-Saavedra D."/>
            <person name="Angiuoli S.V."/>
            <person name="Creasy T."/>
            <person name="Amedeo P."/>
            <person name="Haas B."/>
            <person name="El-Sayed N.M."/>
            <person name="Wortman J.R."/>
            <person name="Feldblyum T."/>
            <person name="Tallon L."/>
            <person name="Schatz M."/>
            <person name="Shumway M."/>
            <person name="Koo H."/>
            <person name="Salzberg S.L."/>
            <person name="Schobel S."/>
            <person name="Pertea M."/>
            <person name="Pop M."/>
            <person name="White O."/>
            <person name="Barton G.J."/>
            <person name="Carlow C.K."/>
            <person name="Crawford M.J."/>
            <person name="Daub J."/>
            <person name="Dimmic M.W."/>
            <person name="Estes C.F."/>
            <person name="Foster J.M."/>
            <person name="Ganatra M."/>
            <person name="Gregory W.F."/>
            <person name="Johnson N.M."/>
            <person name="Jin J."/>
            <person name="Komuniecki R."/>
            <person name="Korf I."/>
            <person name="Kumar S."/>
            <person name="Laney S."/>
            <person name="Li B.W."/>
            <person name="Li W."/>
            <person name="Lindblom T.H."/>
            <person name="Lustigman S."/>
            <person name="Ma D."/>
            <person name="Maina C.V."/>
            <person name="Martin D.M."/>
            <person name="McCarter J.P."/>
            <person name="McReynolds L."/>
            <person name="Mitreva M."/>
            <person name="Nutman T.B."/>
            <person name="Parkinson J."/>
            <person name="Peregrin-Alvarez J.M."/>
            <person name="Poole C."/>
            <person name="Ren Q."/>
            <person name="Saunders L."/>
            <person name="Sluder A.E."/>
            <person name="Smith K."/>
            <person name="Stanke M."/>
            <person name="Unnasch T.R."/>
            <person name="Ware J."/>
            <person name="Wei A.D."/>
            <person name="Weil G."/>
            <person name="Williams D.J."/>
            <person name="Zhang Y."/>
            <person name="Williams S.A."/>
            <person name="Fraser-Liggett C."/>
            <person name="Slatko B."/>
            <person name="Blaxter M.L."/>
            <person name="Scott A.L."/>
        </authorList>
    </citation>
    <scope>NUCLEOTIDE SEQUENCE</scope>
    <source>
        <strain evidence="1">FR3</strain>
    </source>
</reference>
<gene>
    <name evidence="1" type="primary">Bm12872</name>
    <name evidence="1" type="ORF">BM_Bm12872</name>
</gene>
<protein>
    <submittedName>
        <fullName evidence="1">Bm12872, isoform b</fullName>
    </submittedName>
</protein>
<name>A0A1I9G641_BRUMA</name>
<evidence type="ECO:0000313" key="1">
    <source>
        <dbReference type="EMBL" id="CDQ02255.1"/>
    </source>
</evidence>
<accession>A0A1I9G641</accession>
<proteinExistence type="predicted"/>
<sequence length="73" mass="8372">MQTFLDLKMDSVIQNLRSKTADNFKHLKSVEQPIPQNILLCLLNQLATKLDGETDLKFRSPIIQSLPIPRCHL</sequence>
<organism evidence="1">
    <name type="scientific">Brugia malayi</name>
    <name type="common">Filarial nematode worm</name>
    <dbReference type="NCBI Taxonomy" id="6279"/>
    <lineage>
        <taxon>Eukaryota</taxon>
        <taxon>Metazoa</taxon>
        <taxon>Ecdysozoa</taxon>
        <taxon>Nematoda</taxon>
        <taxon>Chromadorea</taxon>
        <taxon>Rhabditida</taxon>
        <taxon>Spirurina</taxon>
        <taxon>Spiruromorpha</taxon>
        <taxon>Filarioidea</taxon>
        <taxon>Onchocercidae</taxon>
        <taxon>Brugia</taxon>
    </lineage>
</organism>
<dbReference type="EMBL" id="LN857024">
    <property type="protein sequence ID" value="CDQ02255.1"/>
    <property type="molecule type" value="Genomic_DNA"/>
</dbReference>
<dbReference type="AlphaFoldDB" id="A0A1I9G641"/>
<reference evidence="1" key="2">
    <citation type="submission" date="2012-12" db="EMBL/GenBank/DDBJ databases">
        <authorList>
            <consortium name="WormBase Consortium"/>
            <person name="Ghedin E."/>
            <person name="Paulini M."/>
        </authorList>
    </citation>
    <scope>NUCLEOTIDE SEQUENCE</scope>
    <source>
        <strain evidence="1">FR3</strain>
    </source>
</reference>